<evidence type="ECO:0000313" key="3">
    <source>
        <dbReference type="Proteomes" id="UP000283855"/>
    </source>
</evidence>
<evidence type="ECO:0000256" key="1">
    <source>
        <dbReference type="SAM" id="Phobius"/>
    </source>
</evidence>
<name>A0A413T448_9BACT</name>
<protein>
    <submittedName>
        <fullName evidence="2">DUF3810 domain-containing protein</fullName>
    </submittedName>
</protein>
<feature type="transmembrane region" description="Helical" evidence="1">
    <location>
        <begin position="80"/>
        <end position="107"/>
    </location>
</feature>
<reference evidence="2 3" key="1">
    <citation type="submission" date="2018-08" db="EMBL/GenBank/DDBJ databases">
        <title>A genome reference for cultivated species of the human gut microbiota.</title>
        <authorList>
            <person name="Zou Y."/>
            <person name="Xue W."/>
            <person name="Luo G."/>
        </authorList>
    </citation>
    <scope>NUCLEOTIDE SEQUENCE [LARGE SCALE GENOMIC DNA]</scope>
    <source>
        <strain evidence="2 3">AM42-38</strain>
    </source>
</reference>
<organism evidence="2 3">
    <name type="scientific">Phocaeicola coprophilus</name>
    <dbReference type="NCBI Taxonomy" id="387090"/>
    <lineage>
        <taxon>Bacteria</taxon>
        <taxon>Pseudomonadati</taxon>
        <taxon>Bacteroidota</taxon>
        <taxon>Bacteroidia</taxon>
        <taxon>Bacteroidales</taxon>
        <taxon>Bacteroidaceae</taxon>
        <taxon>Phocaeicola</taxon>
    </lineage>
</organism>
<sequence length="401" mass="46810">MMNYILSVVNNLYPDKNKCFQQKKIILLSINRYSMKRIQVIRRSLLAVLVVGTFAFRFIPHAGEFYACRMYPAISTFLSAIASLVPFSLDEWVVVLSLVLLVVFPFWARHRKFRWKRILGYEAECLLWIYVWFYWGWGMNYYRDSFYLRANVAPRPYEEEVFCRFLQNYADRLNASYAVASGISLNDSCLADSERSERALLFPDRMNLEAEVKKLYAQIPGHYGLALPRDFQHPKYLFFNSLYSGVGVLGFMGPFFGESHLNHELLPLQYPFTYAHELSHLLGISNEAEANFWAYQICIRSTSPAVRYSGYFGLLSYVLSNAAATLPEQTWKAWLETIHPAILRQLADGQRYWSERYSPWIGSVQHVVYNWYLKGNRISSGQRNYAEVIGMILSLPEDKWF</sequence>
<proteinExistence type="predicted"/>
<dbReference type="AlphaFoldDB" id="A0A413T448"/>
<dbReference type="EMBL" id="QSFT01000003">
    <property type="protein sequence ID" value="RHA78337.1"/>
    <property type="molecule type" value="Genomic_DNA"/>
</dbReference>
<keyword evidence="1" id="KW-1133">Transmembrane helix</keyword>
<accession>A0A413T448</accession>
<keyword evidence="1" id="KW-0812">Transmembrane</keyword>
<keyword evidence="1" id="KW-0472">Membrane</keyword>
<dbReference type="Proteomes" id="UP000283855">
    <property type="component" value="Unassembled WGS sequence"/>
</dbReference>
<feature type="transmembrane region" description="Helical" evidence="1">
    <location>
        <begin position="119"/>
        <end position="137"/>
    </location>
</feature>
<evidence type="ECO:0000313" key="2">
    <source>
        <dbReference type="EMBL" id="RHA78337.1"/>
    </source>
</evidence>
<dbReference type="InterPro" id="IPR024294">
    <property type="entry name" value="DUF3810"/>
</dbReference>
<comment type="caution">
    <text evidence="2">The sequence shown here is derived from an EMBL/GenBank/DDBJ whole genome shotgun (WGS) entry which is preliminary data.</text>
</comment>
<dbReference type="Pfam" id="PF12725">
    <property type="entry name" value="DUF3810"/>
    <property type="match status" value="1"/>
</dbReference>
<feature type="transmembrane region" description="Helical" evidence="1">
    <location>
        <begin position="40"/>
        <end position="60"/>
    </location>
</feature>
<gene>
    <name evidence="2" type="ORF">DW921_02520</name>
</gene>